<keyword evidence="2" id="KW-1185">Reference proteome</keyword>
<dbReference type="EMBL" id="JBHFNQ010000126">
    <property type="protein sequence ID" value="MFB2878539.1"/>
    <property type="molecule type" value="Genomic_DNA"/>
</dbReference>
<protein>
    <submittedName>
        <fullName evidence="1">Uncharacterized protein</fullName>
    </submittedName>
</protein>
<dbReference type="RefSeq" id="WP_413271609.1">
    <property type="nucleotide sequence ID" value="NZ_JBHFNQ010000126.1"/>
</dbReference>
<name>A0ABV4X6W5_9CYAN</name>
<organism evidence="1 2">
    <name type="scientific">Floridaenema aerugineum BLCC-F46</name>
    <dbReference type="NCBI Taxonomy" id="3153654"/>
    <lineage>
        <taxon>Bacteria</taxon>
        <taxon>Bacillati</taxon>
        <taxon>Cyanobacteriota</taxon>
        <taxon>Cyanophyceae</taxon>
        <taxon>Oscillatoriophycideae</taxon>
        <taxon>Aerosakkonematales</taxon>
        <taxon>Aerosakkonemataceae</taxon>
        <taxon>Floridanema</taxon>
        <taxon>Floridanema aerugineum</taxon>
    </lineage>
</organism>
<sequence length="83" mass="9214">MQNDINLPMAAVVNDIDALITEMDKNPQMSSWAIRLVLKTIKEKARKMALDNQANVTNFNQTPHFELLTNSSVISPGKITSVS</sequence>
<gene>
    <name evidence="1" type="ORF">ACE1CC_16935</name>
</gene>
<comment type="caution">
    <text evidence="1">The sequence shown here is derived from an EMBL/GenBank/DDBJ whole genome shotgun (WGS) entry which is preliminary data.</text>
</comment>
<dbReference type="Proteomes" id="UP001576774">
    <property type="component" value="Unassembled WGS sequence"/>
</dbReference>
<evidence type="ECO:0000313" key="1">
    <source>
        <dbReference type="EMBL" id="MFB2878539.1"/>
    </source>
</evidence>
<evidence type="ECO:0000313" key="2">
    <source>
        <dbReference type="Proteomes" id="UP001576774"/>
    </source>
</evidence>
<proteinExistence type="predicted"/>
<accession>A0ABV4X6W5</accession>
<reference evidence="1 2" key="1">
    <citation type="submission" date="2024-09" db="EMBL/GenBank/DDBJ databases">
        <title>Floridaenema gen nov. (Aerosakkonemataceae, Aerosakkonematales ord. nov., Cyanobacteria) from benthic tropical and subtropical fresh waters, with the description of four new species.</title>
        <authorList>
            <person name="Moretto J.A."/>
            <person name="Berthold D.E."/>
            <person name="Lefler F.W."/>
            <person name="Huang I.-S."/>
            <person name="Laughinghouse H. IV."/>
        </authorList>
    </citation>
    <scope>NUCLEOTIDE SEQUENCE [LARGE SCALE GENOMIC DNA]</scope>
    <source>
        <strain evidence="1 2">BLCC-F46</strain>
    </source>
</reference>